<keyword evidence="4" id="KW-1185">Reference proteome</keyword>
<dbReference type="Pfam" id="PF13837">
    <property type="entry name" value="Myb_DNA-bind_4"/>
    <property type="match status" value="1"/>
</dbReference>
<reference evidence="3" key="1">
    <citation type="submission" date="2022-01" db="EMBL/GenBank/DDBJ databases">
        <authorList>
            <person name="King R."/>
        </authorList>
    </citation>
    <scope>NUCLEOTIDE SEQUENCE</scope>
</reference>
<proteinExistence type="predicted"/>
<accession>A0A9N9MRV5</accession>
<feature type="region of interest" description="Disordered" evidence="1">
    <location>
        <begin position="75"/>
        <end position="97"/>
    </location>
</feature>
<evidence type="ECO:0000313" key="3">
    <source>
        <dbReference type="EMBL" id="CAG9770270.1"/>
    </source>
</evidence>
<dbReference type="Proteomes" id="UP001152799">
    <property type="component" value="Chromosome 6"/>
</dbReference>
<dbReference type="OrthoDB" id="676304at2759"/>
<gene>
    <name evidence="3" type="ORF">CEUTPL_LOCUS10725</name>
</gene>
<dbReference type="EMBL" id="OU892282">
    <property type="protein sequence ID" value="CAG9770270.1"/>
    <property type="molecule type" value="Genomic_DNA"/>
</dbReference>
<dbReference type="InterPro" id="IPR044822">
    <property type="entry name" value="Myb_DNA-bind_4"/>
</dbReference>
<protein>
    <recommendedName>
        <fullName evidence="2">Myb/SANT-like DNA-binding domain-containing protein</fullName>
    </recommendedName>
</protein>
<sequence>MGIIGEKASDLTDKSMLSNRWSNKEVKLLITLYRKNLPKFKEKNFRPKAIVSDISKEFTRFTENQIETKIKNLKKNPQDNIDNKSTKRGKITWPYFD</sequence>
<evidence type="ECO:0000313" key="4">
    <source>
        <dbReference type="Proteomes" id="UP001152799"/>
    </source>
</evidence>
<dbReference type="AlphaFoldDB" id="A0A9N9MRV5"/>
<organism evidence="3 4">
    <name type="scientific">Ceutorhynchus assimilis</name>
    <name type="common">cabbage seed weevil</name>
    <dbReference type="NCBI Taxonomy" id="467358"/>
    <lineage>
        <taxon>Eukaryota</taxon>
        <taxon>Metazoa</taxon>
        <taxon>Ecdysozoa</taxon>
        <taxon>Arthropoda</taxon>
        <taxon>Hexapoda</taxon>
        <taxon>Insecta</taxon>
        <taxon>Pterygota</taxon>
        <taxon>Neoptera</taxon>
        <taxon>Endopterygota</taxon>
        <taxon>Coleoptera</taxon>
        <taxon>Polyphaga</taxon>
        <taxon>Cucujiformia</taxon>
        <taxon>Curculionidae</taxon>
        <taxon>Ceutorhynchinae</taxon>
        <taxon>Ceutorhynchus</taxon>
    </lineage>
</organism>
<feature type="domain" description="Myb/SANT-like DNA-binding" evidence="2">
    <location>
        <begin position="18"/>
        <end position="97"/>
    </location>
</feature>
<evidence type="ECO:0000256" key="1">
    <source>
        <dbReference type="SAM" id="MobiDB-lite"/>
    </source>
</evidence>
<name>A0A9N9MRV5_9CUCU</name>
<evidence type="ECO:0000259" key="2">
    <source>
        <dbReference type="Pfam" id="PF13837"/>
    </source>
</evidence>